<keyword evidence="3 4" id="KW-0694">RNA-binding</keyword>
<proteinExistence type="inferred from homology"/>
<evidence type="ECO:0000256" key="3">
    <source>
        <dbReference type="ARBA" id="ARBA00022884"/>
    </source>
</evidence>
<dbReference type="SUPFAM" id="SSF52374">
    <property type="entry name" value="Nucleotidylyl transferase"/>
    <property type="match status" value="1"/>
</dbReference>
<comment type="caution">
    <text evidence="5">The sequence shown here is derived from an EMBL/GenBank/DDBJ whole genome shotgun (WGS) entry which is preliminary data.</text>
</comment>
<evidence type="ECO:0000256" key="4">
    <source>
        <dbReference type="HAMAP-Rule" id="MF_01539"/>
    </source>
</evidence>
<evidence type="ECO:0000313" key="5">
    <source>
        <dbReference type="EMBL" id="MCZ0726009.1"/>
    </source>
</evidence>
<dbReference type="GO" id="GO:0005524">
    <property type="term" value="F:ATP binding"/>
    <property type="evidence" value="ECO:0007669"/>
    <property type="project" value="UniProtKB-KW"/>
</dbReference>
<dbReference type="HAMAP" id="MF_01539">
    <property type="entry name" value="TmcAL"/>
    <property type="match status" value="1"/>
</dbReference>
<comment type="catalytic activity">
    <reaction evidence="4">
        <text>cytidine(34) in elongator tRNA(Met) + acetate + ATP = N(4)-acetylcytidine(34) in elongator tRNA(Met) + AMP + diphosphate</text>
        <dbReference type="Rhea" id="RHEA:58144"/>
        <dbReference type="Rhea" id="RHEA-COMP:10693"/>
        <dbReference type="Rhea" id="RHEA-COMP:10694"/>
        <dbReference type="ChEBI" id="CHEBI:30089"/>
        <dbReference type="ChEBI" id="CHEBI:30616"/>
        <dbReference type="ChEBI" id="CHEBI:33019"/>
        <dbReference type="ChEBI" id="CHEBI:74900"/>
        <dbReference type="ChEBI" id="CHEBI:82748"/>
        <dbReference type="ChEBI" id="CHEBI:456215"/>
    </reaction>
</comment>
<dbReference type="InterPro" id="IPR008513">
    <property type="entry name" value="tRNA(Met)_cyd_acetate_ligase"/>
</dbReference>
<feature type="binding site" evidence="4">
    <location>
        <position position="170"/>
    </location>
    <ligand>
        <name>ATP</name>
        <dbReference type="ChEBI" id="CHEBI:30616"/>
    </ligand>
</feature>
<dbReference type="InterPro" id="IPR004821">
    <property type="entry name" value="Cyt_trans-like"/>
</dbReference>
<dbReference type="PANTHER" id="PTHR37825:SF1">
    <property type="entry name" value="TRNA(MET) CYTIDINE ACETATE LIGASE"/>
    <property type="match status" value="1"/>
</dbReference>
<keyword evidence="2 4" id="KW-0819">tRNA processing</keyword>
<dbReference type="Pfam" id="PF05636">
    <property type="entry name" value="HIGH_NTase1"/>
    <property type="match status" value="1"/>
</dbReference>
<dbReference type="GO" id="GO:0016879">
    <property type="term" value="F:ligase activity, forming carbon-nitrogen bonds"/>
    <property type="evidence" value="ECO:0007669"/>
    <property type="project" value="UniProtKB-UniRule"/>
</dbReference>
<keyword evidence="6" id="KW-1185">Reference proteome</keyword>
<dbReference type="GO" id="GO:0006400">
    <property type="term" value="P:tRNA modification"/>
    <property type="evidence" value="ECO:0007669"/>
    <property type="project" value="UniProtKB-UniRule"/>
</dbReference>
<keyword evidence="4" id="KW-0820">tRNA-binding</keyword>
<dbReference type="GO" id="GO:0005737">
    <property type="term" value="C:cytoplasm"/>
    <property type="evidence" value="ECO:0007669"/>
    <property type="project" value="UniProtKB-SubCell"/>
</dbReference>
<dbReference type="EC" id="6.3.4.-" evidence="4"/>
<evidence type="ECO:0000256" key="1">
    <source>
        <dbReference type="ARBA" id="ARBA00022598"/>
    </source>
</evidence>
<dbReference type="AlphaFoldDB" id="A0A9X3FQI2"/>
<keyword evidence="1 4" id="KW-0436">Ligase</keyword>
<name>A0A9X3FQI2_9LACT</name>
<evidence type="ECO:0000256" key="2">
    <source>
        <dbReference type="ARBA" id="ARBA00022694"/>
    </source>
</evidence>
<dbReference type="RefSeq" id="WP_268752778.1">
    <property type="nucleotide sequence ID" value="NZ_JAPRFR010000002.1"/>
</dbReference>
<keyword evidence="4" id="KW-0547">Nucleotide-binding</keyword>
<dbReference type="PANTHER" id="PTHR37825">
    <property type="entry name" value="TRNA(MET) CYTIDINE ACETATE LIGASE"/>
    <property type="match status" value="1"/>
</dbReference>
<feature type="binding site" evidence="4">
    <location>
        <position position="101"/>
    </location>
    <ligand>
        <name>ATP</name>
        <dbReference type="ChEBI" id="CHEBI:30616"/>
    </ligand>
</feature>
<keyword evidence="4" id="KW-0963">Cytoplasm</keyword>
<comment type="subcellular location">
    <subcellularLocation>
        <location evidence="4">Cytoplasm</location>
    </subcellularLocation>
</comment>
<accession>A0A9X3FQI2</accession>
<organism evidence="5 6">
    <name type="scientific">Aerococcus kribbianus</name>
    <dbReference type="NCBI Taxonomy" id="2999064"/>
    <lineage>
        <taxon>Bacteria</taxon>
        <taxon>Bacillati</taxon>
        <taxon>Bacillota</taxon>
        <taxon>Bacilli</taxon>
        <taxon>Lactobacillales</taxon>
        <taxon>Aerococcaceae</taxon>
        <taxon>Aerococcus</taxon>
    </lineage>
</organism>
<gene>
    <name evidence="4" type="primary">tmcAL</name>
    <name evidence="5" type="ORF">OW157_05415</name>
</gene>
<dbReference type="NCBIfam" id="TIGR00125">
    <property type="entry name" value="cyt_tran_rel"/>
    <property type="match status" value="1"/>
</dbReference>
<feature type="binding site" evidence="4">
    <location>
        <begin position="195"/>
        <end position="196"/>
    </location>
    <ligand>
        <name>ATP</name>
        <dbReference type="ChEBI" id="CHEBI:30616"/>
    </ligand>
</feature>
<dbReference type="EMBL" id="JAPRFR010000002">
    <property type="protein sequence ID" value="MCZ0726009.1"/>
    <property type="molecule type" value="Genomic_DNA"/>
</dbReference>
<reference evidence="5" key="1">
    <citation type="submission" date="2022-12" db="EMBL/GenBank/DDBJ databases">
        <title>Description and comparative metabolic analysis of Aerococcus sp. nov., isolated from the feces of a pig.</title>
        <authorList>
            <person name="Chang Y.-H."/>
        </authorList>
    </citation>
    <scope>NUCLEOTIDE SEQUENCE</scope>
    <source>
        <strain evidence="5">YH-aer222</strain>
    </source>
</reference>
<keyword evidence="4" id="KW-0067">ATP-binding</keyword>
<dbReference type="Gene3D" id="3.40.50.620">
    <property type="entry name" value="HUPs"/>
    <property type="match status" value="1"/>
</dbReference>
<protein>
    <recommendedName>
        <fullName evidence="4">tRNA(Met) cytidine acetate ligase</fullName>
        <ecNumber evidence="4">6.3.4.-</ecNumber>
    </recommendedName>
</protein>
<dbReference type="Proteomes" id="UP001146670">
    <property type="component" value="Unassembled WGS sequence"/>
</dbReference>
<dbReference type="GO" id="GO:0000049">
    <property type="term" value="F:tRNA binding"/>
    <property type="evidence" value="ECO:0007669"/>
    <property type="project" value="UniProtKB-KW"/>
</dbReference>
<comment type="function">
    <text evidence="4">Catalyzes the formation of N(4)-acetylcytidine (ac(4)C) at the wobble position of elongator tRNA(Met), using acetate and ATP as substrates. First activates an acetate ion to form acetyladenylate (Ac-AMP) and then transfers the acetyl group to tRNA to form ac(4)C34.</text>
</comment>
<sequence>MESLGLICEWNPFHNGHAYLLEEARRKFPEAVIVAVMSGNFVQRGEPAIISKRARSETALKQGADLVVELPLWWATQAADGFAKGAVSALTGLDCQSLIFGVEDANFTDYINLAQWEAAHPKKFESYLQASYQVSANMSYAERRHWALNQAIVKEDIVSASQVDFQQKSNTLLAYAYIREASLAKQKIAYYPIQRIGAQHRQDDTDVNLGSNFMSGSQIRRSLIEESEVYRGKLPLALQMQLEKAPVLGGWTALYPYLRYRLLTTPISELSDYYQVEEGIEYKMLAAAKQADNMTDFIGRCRNRNWSVSRLQRAALMLVLGVKKTSMAHYLAGPQPLNLLGMTSRGQSYLKTLNKATANSQWQLISRVNRQCEKMWPLWLNADRLYSLIMQTKDSENIGRQPIIIKKKETDK</sequence>
<evidence type="ECO:0000313" key="6">
    <source>
        <dbReference type="Proteomes" id="UP001146670"/>
    </source>
</evidence>
<dbReference type="InterPro" id="IPR014729">
    <property type="entry name" value="Rossmann-like_a/b/a_fold"/>
</dbReference>
<comment type="similarity">
    <text evidence="4">Belongs to the TmcAL family.</text>
</comment>
<feature type="binding site" evidence="4">
    <location>
        <begin position="7"/>
        <end position="20"/>
    </location>
    <ligand>
        <name>ATP</name>
        <dbReference type="ChEBI" id="CHEBI:30616"/>
    </ligand>
</feature>